<feature type="region of interest" description="Disordered" evidence="1">
    <location>
        <begin position="1"/>
        <end position="61"/>
    </location>
</feature>
<evidence type="ECO:0000313" key="3">
    <source>
        <dbReference type="Proteomes" id="UP000177682"/>
    </source>
</evidence>
<evidence type="ECO:0000256" key="1">
    <source>
        <dbReference type="SAM" id="MobiDB-lite"/>
    </source>
</evidence>
<comment type="caution">
    <text evidence="2">The sequence shown here is derived from an EMBL/GenBank/DDBJ whole genome shotgun (WGS) entry which is preliminary data.</text>
</comment>
<dbReference type="Proteomes" id="UP000177682">
    <property type="component" value="Unassembled WGS sequence"/>
</dbReference>
<dbReference type="EMBL" id="MFEY01000004">
    <property type="protein sequence ID" value="OGE90748.1"/>
    <property type="molecule type" value="Genomic_DNA"/>
</dbReference>
<reference evidence="2 3" key="1">
    <citation type="journal article" date="2016" name="Nat. Commun.">
        <title>Thousands of microbial genomes shed light on interconnected biogeochemical processes in an aquifer system.</title>
        <authorList>
            <person name="Anantharaman K."/>
            <person name="Brown C.T."/>
            <person name="Hug L.A."/>
            <person name="Sharon I."/>
            <person name="Castelle C.J."/>
            <person name="Probst A.J."/>
            <person name="Thomas B.C."/>
            <person name="Singh A."/>
            <person name="Wilkins M.J."/>
            <person name="Karaoz U."/>
            <person name="Brodie E.L."/>
            <person name="Williams K.H."/>
            <person name="Hubbard S.S."/>
            <person name="Banfield J.F."/>
        </authorList>
    </citation>
    <scope>NUCLEOTIDE SEQUENCE [LARGE SCALE GENOMIC DNA]</scope>
</reference>
<dbReference type="Gene3D" id="4.10.410.60">
    <property type="match status" value="1"/>
</dbReference>
<gene>
    <name evidence="2" type="ORF">A3E29_01320</name>
</gene>
<sequence>MQKTNKRISKTFWKTGSGKLMRRKSGQAHFNSRERGNTTSNKRRDLAVSKADRRISLVMGK</sequence>
<dbReference type="AlphaFoldDB" id="A0A1F5PLD3"/>
<feature type="compositionally biased region" description="Basic and acidic residues" evidence="1">
    <location>
        <begin position="31"/>
        <end position="55"/>
    </location>
</feature>
<protein>
    <recommendedName>
        <fullName evidence="4">50S ribosomal protein L35</fullName>
    </recommendedName>
</protein>
<evidence type="ECO:0008006" key="4">
    <source>
        <dbReference type="Google" id="ProtNLM"/>
    </source>
</evidence>
<dbReference type="SUPFAM" id="SSF143034">
    <property type="entry name" value="L35p-like"/>
    <property type="match status" value="1"/>
</dbReference>
<proteinExistence type="predicted"/>
<organism evidence="2 3">
    <name type="scientific">Candidatus Doudnabacteria bacterium RIFCSPHIGHO2_12_FULL_48_16</name>
    <dbReference type="NCBI Taxonomy" id="1817838"/>
    <lineage>
        <taxon>Bacteria</taxon>
        <taxon>Candidatus Doudnaibacteriota</taxon>
    </lineage>
</organism>
<name>A0A1F5PLD3_9BACT</name>
<dbReference type="InterPro" id="IPR037229">
    <property type="entry name" value="Ribosomal_bL35_sf"/>
</dbReference>
<accession>A0A1F5PLD3</accession>
<evidence type="ECO:0000313" key="2">
    <source>
        <dbReference type="EMBL" id="OGE90748.1"/>
    </source>
</evidence>